<accession>A0A240EN33</accession>
<sequence length="50" mass="5468">MTTITLKTNLGNIDIELNIEKAPVSAKNFSNIASKVFIKGRCFIALLMAL</sequence>
<keyword evidence="3" id="KW-1185">Reference proteome</keyword>
<dbReference type="InterPro" id="IPR002130">
    <property type="entry name" value="Cyclophilin-type_PPIase_dom"/>
</dbReference>
<evidence type="ECO:0000313" key="3">
    <source>
        <dbReference type="Proteomes" id="UP000219336"/>
    </source>
</evidence>
<evidence type="ECO:0000259" key="1">
    <source>
        <dbReference type="Pfam" id="PF00160"/>
    </source>
</evidence>
<dbReference type="EMBL" id="OANU01000056">
    <property type="protein sequence ID" value="SNX49405.1"/>
    <property type="molecule type" value="Genomic_DNA"/>
</dbReference>
<gene>
    <name evidence="2" type="ORF">VTH8203_03052</name>
</gene>
<feature type="domain" description="PPIase cyclophilin-type" evidence="1">
    <location>
        <begin position="4"/>
        <end position="43"/>
    </location>
</feature>
<name>A0A240EN33_9VIBR</name>
<proteinExistence type="predicted"/>
<dbReference type="Proteomes" id="UP000219336">
    <property type="component" value="Unassembled WGS sequence"/>
</dbReference>
<evidence type="ECO:0000313" key="2">
    <source>
        <dbReference type="EMBL" id="SNX49405.1"/>
    </source>
</evidence>
<reference evidence="3" key="1">
    <citation type="submission" date="2016-06" db="EMBL/GenBank/DDBJ databases">
        <authorList>
            <person name="Rodrigo-Torres L."/>
            <person name="Arahal R.D."/>
            <person name="Lucena T."/>
        </authorList>
    </citation>
    <scope>NUCLEOTIDE SEQUENCE [LARGE SCALE GENOMIC DNA]</scope>
    <source>
        <strain evidence="3">CECT8203</strain>
    </source>
</reference>
<protein>
    <recommendedName>
        <fullName evidence="1">PPIase cyclophilin-type domain-containing protein</fullName>
    </recommendedName>
</protein>
<dbReference type="Pfam" id="PF00160">
    <property type="entry name" value="Pro_isomerase"/>
    <property type="match status" value="1"/>
</dbReference>
<dbReference type="SUPFAM" id="SSF50891">
    <property type="entry name" value="Cyclophilin-like"/>
    <property type="match status" value="1"/>
</dbReference>
<dbReference type="Gene3D" id="2.40.100.10">
    <property type="entry name" value="Cyclophilin-like"/>
    <property type="match status" value="1"/>
</dbReference>
<dbReference type="GO" id="GO:0003755">
    <property type="term" value="F:peptidyl-prolyl cis-trans isomerase activity"/>
    <property type="evidence" value="ECO:0007669"/>
    <property type="project" value="InterPro"/>
</dbReference>
<organism evidence="2 3">
    <name type="scientific">Vibrio thalassae</name>
    <dbReference type="NCBI Taxonomy" id="1243014"/>
    <lineage>
        <taxon>Bacteria</taxon>
        <taxon>Pseudomonadati</taxon>
        <taxon>Pseudomonadota</taxon>
        <taxon>Gammaproteobacteria</taxon>
        <taxon>Vibrionales</taxon>
        <taxon>Vibrionaceae</taxon>
        <taxon>Vibrio</taxon>
    </lineage>
</organism>
<dbReference type="AlphaFoldDB" id="A0A240EN33"/>
<dbReference type="InterPro" id="IPR029000">
    <property type="entry name" value="Cyclophilin-like_dom_sf"/>
</dbReference>